<feature type="transmembrane region" description="Helical" evidence="7">
    <location>
        <begin position="141"/>
        <end position="161"/>
    </location>
</feature>
<gene>
    <name evidence="9" type="ORF">PG993_008051</name>
</gene>
<evidence type="ECO:0000313" key="9">
    <source>
        <dbReference type="EMBL" id="KAK8039640.1"/>
    </source>
</evidence>
<keyword evidence="4 7" id="KW-0472">Membrane</keyword>
<dbReference type="PANTHER" id="PTHR33048:SF47">
    <property type="entry name" value="INTEGRAL MEMBRANE PROTEIN-RELATED"/>
    <property type="match status" value="1"/>
</dbReference>
<evidence type="ECO:0000256" key="1">
    <source>
        <dbReference type="ARBA" id="ARBA00004141"/>
    </source>
</evidence>
<feature type="transmembrane region" description="Helical" evidence="7">
    <location>
        <begin position="59"/>
        <end position="81"/>
    </location>
</feature>
<feature type="domain" description="Rhodopsin" evidence="8">
    <location>
        <begin position="61"/>
        <end position="283"/>
    </location>
</feature>
<reference evidence="9 10" key="1">
    <citation type="submission" date="2023-01" db="EMBL/GenBank/DDBJ databases">
        <title>Analysis of 21 Apiospora genomes using comparative genomics revels a genus with tremendous synthesis potential of carbohydrate active enzymes and secondary metabolites.</title>
        <authorList>
            <person name="Sorensen T."/>
        </authorList>
    </citation>
    <scope>NUCLEOTIDE SEQUENCE [LARGE SCALE GENOMIC DNA]</scope>
    <source>
        <strain evidence="9 10">CBS 33761</strain>
    </source>
</reference>
<feature type="region of interest" description="Disordered" evidence="6">
    <location>
        <begin position="369"/>
        <end position="400"/>
    </location>
</feature>
<dbReference type="Pfam" id="PF20684">
    <property type="entry name" value="Fung_rhodopsin"/>
    <property type="match status" value="1"/>
</dbReference>
<feature type="transmembrane region" description="Helical" evidence="7">
    <location>
        <begin position="6"/>
        <end position="24"/>
    </location>
</feature>
<evidence type="ECO:0000256" key="2">
    <source>
        <dbReference type="ARBA" id="ARBA00022692"/>
    </source>
</evidence>
<feature type="transmembrane region" description="Helical" evidence="7">
    <location>
        <begin position="181"/>
        <end position="202"/>
    </location>
</feature>
<dbReference type="Proteomes" id="UP001444661">
    <property type="component" value="Unassembled WGS sequence"/>
</dbReference>
<dbReference type="InterPro" id="IPR049326">
    <property type="entry name" value="Rhodopsin_dom_fungi"/>
</dbReference>
<dbReference type="EMBL" id="JAQQWK010000006">
    <property type="protein sequence ID" value="KAK8039640.1"/>
    <property type="molecule type" value="Genomic_DNA"/>
</dbReference>
<evidence type="ECO:0000256" key="6">
    <source>
        <dbReference type="SAM" id="MobiDB-lite"/>
    </source>
</evidence>
<sequence>MQPQDIVGVTTAAVGTVIVALRIFTRLQVRRQHLDVSDCKTSPGPHLQMSGTDFTPSDFYLAAWICMWAFVAFTVVFDYAFDALSETDAGGEGAFTSLNKQVQNFDYAASTARGFTICMIKLSILWFYLRLPRAAWVRWSVYLLSTFVVCYIMINIIFEALTFSPQLVGAIEDATFAEGIFWYSSNIVTDLGCLLIPAAIVLPLELGLRRKLSIIALFGFGGIANAAAFWAFAFFLEVQAKPDKKERYFEETIPILRKNLILVFVECNGGLICAGIPTIWVFFTHFLPSMVRYYLYPSHYASNSATEFSTSTMAVDRCKRKRCHDAQSQSLSLDDMPPAMRWDSPEPRSLQQARAQASDSGIAMLMTSLTDADDDNERSSGERDNVTSKKPVEDIARPPKAATAAIVVRTDFVVERRESSASDYGTRFSYGSILEQGKSHDL</sequence>
<evidence type="ECO:0000259" key="8">
    <source>
        <dbReference type="Pfam" id="PF20684"/>
    </source>
</evidence>
<evidence type="ECO:0000313" key="10">
    <source>
        <dbReference type="Proteomes" id="UP001444661"/>
    </source>
</evidence>
<keyword evidence="3 7" id="KW-1133">Transmembrane helix</keyword>
<feature type="transmembrane region" description="Helical" evidence="7">
    <location>
        <begin position="214"/>
        <end position="240"/>
    </location>
</feature>
<evidence type="ECO:0000256" key="4">
    <source>
        <dbReference type="ARBA" id="ARBA00023136"/>
    </source>
</evidence>
<dbReference type="InterPro" id="IPR052337">
    <property type="entry name" value="SAT4-like"/>
</dbReference>
<feature type="region of interest" description="Disordered" evidence="6">
    <location>
        <begin position="326"/>
        <end position="356"/>
    </location>
</feature>
<comment type="subcellular location">
    <subcellularLocation>
        <location evidence="1">Membrane</location>
        <topology evidence="1">Multi-pass membrane protein</topology>
    </subcellularLocation>
</comment>
<accession>A0ABR1SZ91</accession>
<feature type="transmembrane region" description="Helical" evidence="7">
    <location>
        <begin position="260"/>
        <end position="283"/>
    </location>
</feature>
<feature type="transmembrane region" description="Helical" evidence="7">
    <location>
        <begin position="107"/>
        <end position="129"/>
    </location>
</feature>
<proteinExistence type="inferred from homology"/>
<evidence type="ECO:0000256" key="3">
    <source>
        <dbReference type="ARBA" id="ARBA00022989"/>
    </source>
</evidence>
<evidence type="ECO:0000256" key="7">
    <source>
        <dbReference type="SAM" id="Phobius"/>
    </source>
</evidence>
<keyword evidence="10" id="KW-1185">Reference proteome</keyword>
<comment type="similarity">
    <text evidence="5">Belongs to the SAT4 family.</text>
</comment>
<evidence type="ECO:0000256" key="5">
    <source>
        <dbReference type="ARBA" id="ARBA00038359"/>
    </source>
</evidence>
<name>A0ABR1SZ91_9PEZI</name>
<keyword evidence="2 7" id="KW-0812">Transmembrane</keyword>
<feature type="compositionally biased region" description="Basic and acidic residues" evidence="6">
    <location>
        <begin position="377"/>
        <end position="397"/>
    </location>
</feature>
<dbReference type="PANTHER" id="PTHR33048">
    <property type="entry name" value="PTH11-LIKE INTEGRAL MEMBRANE PROTEIN (AFU_ORTHOLOGUE AFUA_5G11245)"/>
    <property type="match status" value="1"/>
</dbReference>
<comment type="caution">
    <text evidence="9">The sequence shown here is derived from an EMBL/GenBank/DDBJ whole genome shotgun (WGS) entry which is preliminary data.</text>
</comment>
<protein>
    <recommendedName>
        <fullName evidence="8">Rhodopsin domain-containing protein</fullName>
    </recommendedName>
</protein>
<organism evidence="9 10">
    <name type="scientific">Apiospora rasikravindrae</name>
    <dbReference type="NCBI Taxonomy" id="990691"/>
    <lineage>
        <taxon>Eukaryota</taxon>
        <taxon>Fungi</taxon>
        <taxon>Dikarya</taxon>
        <taxon>Ascomycota</taxon>
        <taxon>Pezizomycotina</taxon>
        <taxon>Sordariomycetes</taxon>
        <taxon>Xylariomycetidae</taxon>
        <taxon>Amphisphaeriales</taxon>
        <taxon>Apiosporaceae</taxon>
        <taxon>Apiospora</taxon>
    </lineage>
</organism>